<keyword evidence="5" id="KW-0256">Endoplasmic reticulum</keyword>
<evidence type="ECO:0000313" key="12">
    <source>
        <dbReference type="Proteomes" id="UP000034805"/>
    </source>
</evidence>
<dbReference type="GO" id="GO:0000045">
    <property type="term" value="P:autophagosome assembly"/>
    <property type="evidence" value="ECO:0007669"/>
    <property type="project" value="TreeGrafter"/>
</dbReference>
<reference evidence="11 12" key="1">
    <citation type="submission" date="2015-08" db="EMBL/GenBank/DDBJ databases">
        <title>The genome of the Asian arowana (Scleropages formosus).</title>
        <authorList>
            <person name="Tan M.H."/>
            <person name="Gan H.M."/>
            <person name="Croft L.J."/>
            <person name="Austin C.M."/>
        </authorList>
    </citation>
    <scope>NUCLEOTIDE SEQUENCE [LARGE SCALE GENOMIC DNA]</scope>
    <source>
        <strain evidence="11">Aro1</strain>
    </source>
</reference>
<dbReference type="InterPro" id="IPR026849">
    <property type="entry name" value="ATG2"/>
</dbReference>
<gene>
    <name evidence="11" type="ORF">Z043_103295</name>
</gene>
<evidence type="ECO:0000256" key="2">
    <source>
        <dbReference type="ARBA" id="ARBA00004623"/>
    </source>
</evidence>
<evidence type="ECO:0000256" key="8">
    <source>
        <dbReference type="ARBA" id="ARBA00024479"/>
    </source>
</evidence>
<evidence type="ECO:0000256" key="9">
    <source>
        <dbReference type="ARBA" id="ARBA00024615"/>
    </source>
</evidence>
<feature type="non-terminal residue" evidence="11">
    <location>
        <position position="145"/>
    </location>
</feature>
<comment type="catalytic activity">
    <reaction evidence="9">
        <text>a 1,2-diacyl-sn-glycero-3-phosphoethanolamine(in) = a 1,2-diacyl-sn-glycero-3-phosphoethanolamine(out)</text>
        <dbReference type="Rhea" id="RHEA:38895"/>
        <dbReference type="ChEBI" id="CHEBI:64612"/>
    </reaction>
</comment>
<organism evidence="11 12">
    <name type="scientific">Scleropages formosus</name>
    <name type="common">Asian bonytongue</name>
    <name type="synonym">Osteoglossum formosum</name>
    <dbReference type="NCBI Taxonomy" id="113540"/>
    <lineage>
        <taxon>Eukaryota</taxon>
        <taxon>Metazoa</taxon>
        <taxon>Chordata</taxon>
        <taxon>Craniata</taxon>
        <taxon>Vertebrata</taxon>
        <taxon>Euteleostomi</taxon>
        <taxon>Actinopterygii</taxon>
        <taxon>Neopterygii</taxon>
        <taxon>Teleostei</taxon>
        <taxon>Osteoglossocephala</taxon>
        <taxon>Osteoglossomorpha</taxon>
        <taxon>Osteoglossiformes</taxon>
        <taxon>Osteoglossidae</taxon>
        <taxon>Scleropages</taxon>
    </lineage>
</organism>
<dbReference type="GO" id="GO:0061908">
    <property type="term" value="C:phagophore"/>
    <property type="evidence" value="ECO:0007669"/>
    <property type="project" value="TreeGrafter"/>
</dbReference>
<evidence type="ECO:0000256" key="1">
    <source>
        <dbReference type="ARBA" id="ARBA00004406"/>
    </source>
</evidence>
<keyword evidence="4" id="KW-0813">Transport</keyword>
<dbReference type="PANTHER" id="PTHR13190:SF21">
    <property type="entry name" value="AUTOPHAGY-RELATED PROTEIN 2 HOMOLOG A"/>
    <property type="match status" value="1"/>
</dbReference>
<dbReference type="GO" id="GO:0005789">
    <property type="term" value="C:endoplasmic reticulum membrane"/>
    <property type="evidence" value="ECO:0007669"/>
    <property type="project" value="UniProtKB-SubCell"/>
</dbReference>
<evidence type="ECO:0000256" key="3">
    <source>
        <dbReference type="ARBA" id="ARBA00009714"/>
    </source>
</evidence>
<comment type="catalytic activity">
    <reaction evidence="8">
        <text>a 1,2-diacyl-sn-glycero-3-phospho-L-serine(in) = a 1,2-diacyl-sn-glycero-3-phospho-L-serine(out)</text>
        <dbReference type="Rhea" id="RHEA:38663"/>
        <dbReference type="ChEBI" id="CHEBI:57262"/>
    </reaction>
</comment>
<sequence>MVIPADPVEMQEFQWQCVSQSQCVVDITMPLAIVLLPSKEAYQSLYNRINNDLLMWEPTPPTPPASSGSRSPSRQHAGSQDDEFRLCKSAFRLDSDSEEEDAQFLTARETLRHKGVEPRSGPAQSLLALTINIGKGRVQVMTDSK</sequence>
<comment type="caution">
    <text evidence="11">The sequence shown here is derived from an EMBL/GenBank/DDBJ whole genome shotgun (WGS) entry which is preliminary data.</text>
</comment>
<protein>
    <submittedName>
        <fullName evidence="11">Uncharacterized protein</fullName>
    </submittedName>
</protein>
<dbReference type="Proteomes" id="UP000034805">
    <property type="component" value="Unassembled WGS sequence"/>
</dbReference>
<dbReference type="GO" id="GO:0043495">
    <property type="term" value="F:protein-membrane adaptor activity"/>
    <property type="evidence" value="ECO:0007669"/>
    <property type="project" value="TreeGrafter"/>
</dbReference>
<feature type="region of interest" description="Disordered" evidence="10">
    <location>
        <begin position="55"/>
        <end position="83"/>
    </location>
</feature>
<proteinExistence type="inferred from homology"/>
<dbReference type="AlphaFoldDB" id="A0A0P7XKC3"/>
<keyword evidence="7" id="KW-0472">Membrane</keyword>
<comment type="similarity">
    <text evidence="3">Belongs to the ATG2 family.</text>
</comment>
<dbReference type="GO" id="GO:0006869">
    <property type="term" value="P:lipid transport"/>
    <property type="evidence" value="ECO:0007669"/>
    <property type="project" value="UniProtKB-KW"/>
</dbReference>
<comment type="subcellular location">
    <subcellularLocation>
        <location evidence="1">Endoplasmic reticulum membrane</location>
        <topology evidence="1">Peripheral membrane protein</topology>
    </subcellularLocation>
    <subcellularLocation>
        <location evidence="2">Preautophagosomal structure membrane</location>
        <topology evidence="2">Peripheral membrane protein</topology>
    </subcellularLocation>
</comment>
<evidence type="ECO:0000256" key="4">
    <source>
        <dbReference type="ARBA" id="ARBA00022448"/>
    </source>
</evidence>
<feature type="compositionally biased region" description="Low complexity" evidence="10">
    <location>
        <begin position="65"/>
        <end position="74"/>
    </location>
</feature>
<dbReference type="EMBL" id="JARO02000835">
    <property type="protein sequence ID" value="KPP77301.1"/>
    <property type="molecule type" value="Genomic_DNA"/>
</dbReference>
<dbReference type="GO" id="GO:0034727">
    <property type="term" value="P:piecemeal microautophagy of the nucleus"/>
    <property type="evidence" value="ECO:0007669"/>
    <property type="project" value="TreeGrafter"/>
</dbReference>
<dbReference type="GO" id="GO:0032266">
    <property type="term" value="F:phosphatidylinositol-3-phosphate binding"/>
    <property type="evidence" value="ECO:0007669"/>
    <property type="project" value="TreeGrafter"/>
</dbReference>
<keyword evidence="6" id="KW-0445">Lipid transport</keyword>
<name>A0A0P7XKC3_SCLFO</name>
<evidence type="ECO:0000313" key="11">
    <source>
        <dbReference type="EMBL" id="KPP77301.1"/>
    </source>
</evidence>
<dbReference type="GO" id="GO:0000422">
    <property type="term" value="P:autophagy of mitochondrion"/>
    <property type="evidence" value="ECO:0007669"/>
    <property type="project" value="TreeGrafter"/>
</dbReference>
<evidence type="ECO:0000256" key="7">
    <source>
        <dbReference type="ARBA" id="ARBA00023136"/>
    </source>
</evidence>
<evidence type="ECO:0000256" key="5">
    <source>
        <dbReference type="ARBA" id="ARBA00022824"/>
    </source>
</evidence>
<accession>A0A0P7XKC3</accession>
<dbReference type="GO" id="GO:0061709">
    <property type="term" value="P:reticulophagy"/>
    <property type="evidence" value="ECO:0007669"/>
    <property type="project" value="TreeGrafter"/>
</dbReference>
<evidence type="ECO:0000256" key="6">
    <source>
        <dbReference type="ARBA" id="ARBA00023055"/>
    </source>
</evidence>
<dbReference type="PANTHER" id="PTHR13190">
    <property type="entry name" value="AUTOPHAGY-RELATED 2, ISOFORM A"/>
    <property type="match status" value="1"/>
</dbReference>
<evidence type="ECO:0000256" key="10">
    <source>
        <dbReference type="SAM" id="MobiDB-lite"/>
    </source>
</evidence>
<dbReference type="GO" id="GO:0034045">
    <property type="term" value="C:phagophore assembly site membrane"/>
    <property type="evidence" value="ECO:0007669"/>
    <property type="project" value="UniProtKB-SubCell"/>
</dbReference>
<dbReference type="GO" id="GO:0061723">
    <property type="term" value="P:glycophagy"/>
    <property type="evidence" value="ECO:0007669"/>
    <property type="project" value="TreeGrafter"/>
</dbReference>